<evidence type="ECO:0000313" key="8">
    <source>
        <dbReference type="Proteomes" id="UP000254033"/>
    </source>
</evidence>
<evidence type="ECO:0000313" key="5">
    <source>
        <dbReference type="EMBL" id="STX39099.1"/>
    </source>
</evidence>
<dbReference type="PROSITE" id="PS51257">
    <property type="entry name" value="PROKAR_LIPOPROTEIN"/>
    <property type="match status" value="1"/>
</dbReference>
<reference evidence="7 8" key="2">
    <citation type="submission" date="2018-06" db="EMBL/GenBank/DDBJ databases">
        <authorList>
            <consortium name="Pathogen Informatics"/>
            <person name="Doyle S."/>
        </authorList>
    </citation>
    <scope>NUCLEOTIDE SEQUENCE [LARGE SCALE GENOMIC DNA]</scope>
    <source>
        <strain evidence="5 8">NCTC11978</strain>
        <strain evidence="4 7">NCTC12022</strain>
    </source>
</reference>
<dbReference type="Proteomes" id="UP000054698">
    <property type="component" value="Unassembled WGS sequence"/>
</dbReference>
<proteinExistence type="predicted"/>
<dbReference type="EMBL" id="LNYB01000051">
    <property type="protein sequence ID" value="KTC99272.1"/>
    <property type="molecule type" value="Genomic_DNA"/>
</dbReference>
<evidence type="ECO:0000313" key="4">
    <source>
        <dbReference type="EMBL" id="SPX62664.1"/>
    </source>
</evidence>
<gene>
    <name evidence="3" type="ORF">Lfee_1438</name>
    <name evidence="5" type="ORF">NCTC11978_02290</name>
    <name evidence="4" type="ORF">NCTC12022_03429</name>
</gene>
<sequence>MNKKVRSLALGLCVTTLTACSNYQQSSYYTTYQPYVYTDTYYRQGYNGGVDYGYQSPTGGQVTVPDSYYVGAYHSPTSHKDMDRNWVNSQNPQGYTIEVAEGERPAQVAGKLYKLPKNDRRAQIKYNKNGRTYYKGVYGSYNNYEDAQKALNNLPDDVKQSAGVKSWSKVQANEDY</sequence>
<evidence type="ECO:0000259" key="2">
    <source>
        <dbReference type="PROSITE" id="PS51724"/>
    </source>
</evidence>
<protein>
    <recommendedName>
        <fullName evidence="2">SPOR domain-containing protein</fullName>
    </recommendedName>
</protein>
<dbReference type="InterPro" id="IPR036680">
    <property type="entry name" value="SPOR-like_sf"/>
</dbReference>
<evidence type="ECO:0000313" key="7">
    <source>
        <dbReference type="Proteomes" id="UP000251942"/>
    </source>
</evidence>
<dbReference type="GO" id="GO:0042834">
    <property type="term" value="F:peptidoglycan binding"/>
    <property type="evidence" value="ECO:0007669"/>
    <property type="project" value="InterPro"/>
</dbReference>
<evidence type="ECO:0000256" key="1">
    <source>
        <dbReference type="SAM" id="SignalP"/>
    </source>
</evidence>
<dbReference type="PATRIC" id="fig|453.4.peg.1571"/>
<dbReference type="Proteomes" id="UP000251942">
    <property type="component" value="Unassembled WGS sequence"/>
</dbReference>
<dbReference type="OrthoDB" id="5653957at2"/>
<dbReference type="RefSeq" id="WP_058445333.1">
    <property type="nucleotide sequence ID" value="NZ_CAAAHT010000017.1"/>
</dbReference>
<keyword evidence="6" id="KW-1185">Reference proteome</keyword>
<evidence type="ECO:0000313" key="3">
    <source>
        <dbReference type="EMBL" id="KTC99272.1"/>
    </source>
</evidence>
<dbReference type="EMBL" id="UGNY01000001">
    <property type="protein sequence ID" value="STX39099.1"/>
    <property type="molecule type" value="Genomic_DNA"/>
</dbReference>
<dbReference type="PROSITE" id="PS51724">
    <property type="entry name" value="SPOR"/>
    <property type="match status" value="1"/>
</dbReference>
<dbReference type="InterPro" id="IPR007730">
    <property type="entry name" value="SPOR-like_dom"/>
</dbReference>
<dbReference type="Pfam" id="PF05036">
    <property type="entry name" value="SPOR"/>
    <property type="match status" value="1"/>
</dbReference>
<accession>A0A0W0TV34</accession>
<keyword evidence="1" id="KW-0732">Signal</keyword>
<dbReference type="Proteomes" id="UP000254033">
    <property type="component" value="Unassembled WGS sequence"/>
</dbReference>
<organism evidence="3 6">
    <name type="scientific">Legionella feeleii</name>
    <dbReference type="NCBI Taxonomy" id="453"/>
    <lineage>
        <taxon>Bacteria</taxon>
        <taxon>Pseudomonadati</taxon>
        <taxon>Pseudomonadota</taxon>
        <taxon>Gammaproteobacteria</taxon>
        <taxon>Legionellales</taxon>
        <taxon>Legionellaceae</taxon>
        <taxon>Legionella</taxon>
    </lineage>
</organism>
<dbReference type="Gene3D" id="3.30.70.1070">
    <property type="entry name" value="Sporulation related repeat"/>
    <property type="match status" value="1"/>
</dbReference>
<feature type="chain" id="PRO_5033244605" description="SPOR domain-containing protein" evidence="1">
    <location>
        <begin position="20"/>
        <end position="176"/>
    </location>
</feature>
<name>A0A0W0TV34_9GAMM</name>
<dbReference type="AlphaFoldDB" id="A0A0W0TV34"/>
<reference evidence="3 6" key="1">
    <citation type="submission" date="2015-11" db="EMBL/GenBank/DDBJ databases">
        <title>Genomic analysis of 38 Legionella species identifies large and diverse effector repertoires.</title>
        <authorList>
            <person name="Burstein D."/>
            <person name="Amaro F."/>
            <person name="Zusman T."/>
            <person name="Lifshitz Z."/>
            <person name="Cohen O."/>
            <person name="Gilbert J.A."/>
            <person name="Pupko T."/>
            <person name="Shuman H.A."/>
            <person name="Segal G."/>
        </authorList>
    </citation>
    <scope>NUCLEOTIDE SEQUENCE [LARGE SCALE GENOMIC DNA]</scope>
    <source>
        <strain evidence="3 6">WO-44C</strain>
    </source>
</reference>
<evidence type="ECO:0000313" key="6">
    <source>
        <dbReference type="Proteomes" id="UP000054698"/>
    </source>
</evidence>
<feature type="signal peptide" evidence="1">
    <location>
        <begin position="1"/>
        <end position="19"/>
    </location>
</feature>
<feature type="domain" description="SPOR" evidence="2">
    <location>
        <begin position="89"/>
        <end position="171"/>
    </location>
</feature>
<dbReference type="EMBL" id="UASS01000039">
    <property type="protein sequence ID" value="SPX62664.1"/>
    <property type="molecule type" value="Genomic_DNA"/>
</dbReference>